<protein>
    <submittedName>
        <fullName evidence="2">GSCFA family protein</fullName>
    </submittedName>
</protein>
<dbReference type="STRING" id="477690.SAMN05216474_0694"/>
<dbReference type="RefSeq" id="WP_090246365.1">
    <property type="nucleotide sequence ID" value="NZ_FPAS01000001.1"/>
</dbReference>
<dbReference type="OrthoDB" id="9807687at2"/>
<reference evidence="2 3" key="1">
    <citation type="submission" date="2016-10" db="EMBL/GenBank/DDBJ databases">
        <authorList>
            <person name="de Groot N.N."/>
        </authorList>
    </citation>
    <scope>NUCLEOTIDE SEQUENCE [LARGE SCALE GENOMIC DNA]</scope>
    <source>
        <strain evidence="2 3">CGMCC 1.7005</strain>
    </source>
</reference>
<dbReference type="SUPFAM" id="SSF52266">
    <property type="entry name" value="SGNH hydrolase"/>
    <property type="match status" value="1"/>
</dbReference>
<evidence type="ECO:0000313" key="2">
    <source>
        <dbReference type="EMBL" id="SFT46197.1"/>
    </source>
</evidence>
<feature type="domain" description="GSCFA" evidence="1">
    <location>
        <begin position="22"/>
        <end position="253"/>
    </location>
</feature>
<dbReference type="Gene3D" id="3.40.50.1110">
    <property type="entry name" value="SGNH hydrolase"/>
    <property type="match status" value="1"/>
</dbReference>
<dbReference type="Pfam" id="PF08885">
    <property type="entry name" value="GSCFA"/>
    <property type="match status" value="1"/>
</dbReference>
<dbReference type="InterPro" id="IPR036514">
    <property type="entry name" value="SGNH_hydro_sf"/>
</dbReference>
<accession>A0A1I6Y760</accession>
<dbReference type="AlphaFoldDB" id="A0A1I6Y760"/>
<keyword evidence="3" id="KW-1185">Reference proteome</keyword>
<dbReference type="Proteomes" id="UP000236454">
    <property type="component" value="Unassembled WGS sequence"/>
</dbReference>
<name>A0A1I6Y760_9FLAO</name>
<organism evidence="2 3">
    <name type="scientific">Lishizhenia tianjinensis</name>
    <dbReference type="NCBI Taxonomy" id="477690"/>
    <lineage>
        <taxon>Bacteria</taxon>
        <taxon>Pseudomonadati</taxon>
        <taxon>Bacteroidota</taxon>
        <taxon>Flavobacteriia</taxon>
        <taxon>Flavobacteriales</taxon>
        <taxon>Crocinitomicaceae</taxon>
        <taxon>Lishizhenia</taxon>
    </lineage>
</organism>
<gene>
    <name evidence="2" type="ORF">SAMN05216474_0694</name>
</gene>
<dbReference type="GO" id="GO:0016788">
    <property type="term" value="F:hydrolase activity, acting on ester bonds"/>
    <property type="evidence" value="ECO:0007669"/>
    <property type="project" value="UniProtKB-ARBA"/>
</dbReference>
<evidence type="ECO:0000259" key="1">
    <source>
        <dbReference type="Pfam" id="PF08885"/>
    </source>
</evidence>
<sequence>MRKTEVKALKNKLSLDYDSKCVFVGSCFSENIAERMRNCGFNVVNNPLGVLFNPISVAHVLTNPSEILKESSFLQKDNIHLNWHANSKVYGANGLESFQEEVTKLLEDFNQNLASADVLFITFGSSFVYKYKATQTRVANCHKVVQSEFEKELLTVDEMLVVWRRVLAVLKEQNPRLRIVFTVSPVRHIKDGLIENNRSKARLFELVTALEHEDCTYFPAYELVMDECRDYAYFEADGVHPNAFAVQRVWEYFFETYFSKDTQKTMQQYLSFKHFFAHKALHPESDEHISIVQKQEGKFKDFLENHPNIKHQ</sequence>
<dbReference type="EMBL" id="FPAS01000001">
    <property type="protein sequence ID" value="SFT46197.1"/>
    <property type="molecule type" value="Genomic_DNA"/>
</dbReference>
<dbReference type="InterPro" id="IPR014982">
    <property type="entry name" value="GSCFA"/>
</dbReference>
<evidence type="ECO:0000313" key="3">
    <source>
        <dbReference type="Proteomes" id="UP000236454"/>
    </source>
</evidence>
<proteinExistence type="predicted"/>